<feature type="transmembrane region" description="Helical" evidence="5">
    <location>
        <begin position="154"/>
        <end position="171"/>
    </location>
</feature>
<evidence type="ECO:0000256" key="1">
    <source>
        <dbReference type="ARBA" id="ARBA00004141"/>
    </source>
</evidence>
<dbReference type="OrthoDB" id="308439at2157"/>
<feature type="transmembrane region" description="Helical" evidence="5">
    <location>
        <begin position="214"/>
        <end position="231"/>
    </location>
</feature>
<dbReference type="GO" id="GO:0016020">
    <property type="term" value="C:membrane"/>
    <property type="evidence" value="ECO:0007669"/>
    <property type="project" value="UniProtKB-SubCell"/>
</dbReference>
<dbReference type="Gene3D" id="1.20.1540.10">
    <property type="entry name" value="Rhomboid-like"/>
    <property type="match status" value="1"/>
</dbReference>
<dbReference type="RefSeq" id="WP_014555910.1">
    <property type="nucleotide sequence ID" value="NC_017459.1"/>
</dbReference>
<feature type="transmembrane region" description="Helical" evidence="5">
    <location>
        <begin position="127"/>
        <end position="147"/>
    </location>
</feature>
<gene>
    <name evidence="6" type="ordered locus">Hqrw_2367</name>
</gene>
<dbReference type="InterPro" id="IPR035952">
    <property type="entry name" value="Rhomboid-like_sf"/>
</dbReference>
<evidence type="ECO:0000256" key="2">
    <source>
        <dbReference type="ARBA" id="ARBA00022692"/>
    </source>
</evidence>
<dbReference type="GeneID" id="12447083"/>
<organism evidence="6 7">
    <name type="scientific">Haloquadratum walsbyi (strain DSM 16854 / JCM 12705 / C23)</name>
    <dbReference type="NCBI Taxonomy" id="768065"/>
    <lineage>
        <taxon>Archaea</taxon>
        <taxon>Methanobacteriati</taxon>
        <taxon>Methanobacteriota</taxon>
        <taxon>Stenosarchaea group</taxon>
        <taxon>Halobacteria</taxon>
        <taxon>Halobacteriales</taxon>
        <taxon>Haloferacaceae</taxon>
        <taxon>Haloquadratum</taxon>
    </lineage>
</organism>
<sequence>MSDTLESEFLNSDYILLAVIPTFLAAIYFFTPDTLQQALAFDHTRFNGYTLLTAAYVHTSDSHLYNNLIGYALAATYTYALCLTIDELSWFRRTFLVHLLTLPILVNLTSYAIFATLYPGAEPVSRGFSGVVSGFVGFLLVSLSVFVRKRHSRKIGYATGLILLLVLMQLIDLRYSGGFRPVVTGLIILASHLVLLPYIRSGIEIPVREKRRKIGLSIAGVAVVGFILAYLTLKLFPEAGAIVEGRALTNVFGHAAGFLWGILVSIGVWIYCSYRPAG</sequence>
<feature type="transmembrane region" description="Helical" evidence="5">
    <location>
        <begin position="251"/>
        <end position="272"/>
    </location>
</feature>
<comment type="subcellular location">
    <subcellularLocation>
        <location evidence="1">Membrane</location>
        <topology evidence="1">Multi-pass membrane protein</topology>
    </subcellularLocation>
</comment>
<dbReference type="SUPFAM" id="SSF144091">
    <property type="entry name" value="Rhomboid-like"/>
    <property type="match status" value="1"/>
</dbReference>
<evidence type="ECO:0008006" key="8">
    <source>
        <dbReference type="Google" id="ProtNLM"/>
    </source>
</evidence>
<evidence type="ECO:0000256" key="5">
    <source>
        <dbReference type="SAM" id="Phobius"/>
    </source>
</evidence>
<evidence type="ECO:0000256" key="3">
    <source>
        <dbReference type="ARBA" id="ARBA00022989"/>
    </source>
</evidence>
<keyword evidence="3 5" id="KW-1133">Transmembrane helix</keyword>
<feature type="transmembrane region" description="Helical" evidence="5">
    <location>
        <begin position="97"/>
        <end position="121"/>
    </location>
</feature>
<dbReference type="HOGENOM" id="CLU_999681_0_0_2"/>
<feature type="transmembrane region" description="Helical" evidence="5">
    <location>
        <begin position="68"/>
        <end position="85"/>
    </location>
</feature>
<dbReference type="Proteomes" id="UP000007954">
    <property type="component" value="Chromosome"/>
</dbReference>
<name>G0LIH9_HALWC</name>
<dbReference type="AlphaFoldDB" id="G0LIH9"/>
<protein>
    <recommendedName>
        <fullName evidence="8">Rhomboid family protease</fullName>
    </recommendedName>
</protein>
<accession>G0LIH9</accession>
<reference evidence="6 7" key="1">
    <citation type="journal article" date="2011" name="PLoS ONE">
        <title>Haloquadratum walsbyi: limited diversity in a global pond.</title>
        <authorList>
            <person name="Dyall-Smith M."/>
            <person name="Pfeiffer F."/>
            <person name="Klee K."/>
            <person name="Palm P."/>
            <person name="Gross K."/>
            <person name="Schuster S.C."/>
            <person name="Rampp M."/>
            <person name="Oesterhelt D."/>
        </authorList>
    </citation>
    <scope>NUCLEOTIDE SEQUENCE [LARGE SCALE GENOMIC DNA]</scope>
    <source>
        <strain evidence="7">DSM 16854 / JCM 12705 / C23</strain>
    </source>
</reference>
<evidence type="ECO:0000313" key="7">
    <source>
        <dbReference type="Proteomes" id="UP000007954"/>
    </source>
</evidence>
<evidence type="ECO:0000313" key="6">
    <source>
        <dbReference type="EMBL" id="CCC40231.1"/>
    </source>
</evidence>
<feature type="transmembrane region" description="Helical" evidence="5">
    <location>
        <begin position="183"/>
        <end position="202"/>
    </location>
</feature>
<dbReference type="KEGG" id="hwc:Hqrw_2367"/>
<evidence type="ECO:0000256" key="4">
    <source>
        <dbReference type="ARBA" id="ARBA00023136"/>
    </source>
</evidence>
<keyword evidence="2 5" id="KW-0812">Transmembrane</keyword>
<proteinExistence type="predicted"/>
<keyword evidence="4 5" id="KW-0472">Membrane</keyword>
<feature type="transmembrane region" description="Helical" evidence="5">
    <location>
        <begin position="12"/>
        <end position="31"/>
    </location>
</feature>
<dbReference type="EMBL" id="FR746099">
    <property type="protein sequence ID" value="CCC40231.1"/>
    <property type="molecule type" value="Genomic_DNA"/>
</dbReference>